<keyword evidence="8" id="KW-0238">DNA-binding</keyword>
<sequence>MIHIWTGVSGTGKTTHMFEEIIKKTEKEPLGNKIFIITPTQNTLTYESMLTDPDKSIYSGSLRTSVLSFSRFMWHILNEIGAGNRDTLSESGHIMLIHKLIESFGEDELKYYRDSKNHVKFSRKVLDMIEEFVSYEVDVETLESIEWPNNRMAEKYSDLIQIYKRWQNTIERHNIEKVNAMPDFVDRLARLSPDEVPSLKNATIYIDGFHNLSEVEYRFLKVLNKFTDDIHLILLQDGNNKSLFRKTNAVIERLQMPDMFTEAGTEIVHFDERNVRANKQGLVDVETFLYDGSYIRDYDGITIIEAENPRAEITEVARQIESLVRDKKATYNDIGVLYRDDTYARQIEHIFNKFNIYFHIDEKYKMNRHPFAQFILSLFNAYSRNLERTTVINIMKSGYLNEITDINSMYLFENIVLERGINYTKLRNDDVFKTQFELTDDGRIVEVDEETNENLEALIQYKNRILEALATLFAAWDNATTVKEYLEILYYFLENNGVLEKVSNEINAHDESVRRVNETEEVYKHLISLMDQAYTVYKDEEKSFDSFMSTFTEGLNEAEFSMLPSTLEEVVVGKIELAKVENKKYVFIVGMNNTAMPMDMSTNHILTDDEKRIFEDKNIALSPTSDTLRADERFVFYHGLTRPTDGLYISFSNVSISGELTTISPFVKEILDSNEKHTNLKYIETAKYQTQDIYSQLSSESSMRDLLHMNLRKMMKESYTDLEKLDQVPNYLPFLEGLSLLKEKDNDSYRKLKRTLKFTNRAENLSTDVALSLYGDALKTSVSRFQTFYNCQFKHFSQYGLNLKPRKPFEVRPLEIGNLYHSVLEDVIGKRLGKQLVGQSNETIKEEVTQSVDRIVEKISYGIFETNAFYQSLKIRAAKTISETIINLRRYLENSDFKIEIIEGTFGEEYSDFGELQLVSDAGHKINLRGKIDRVDIKHDGPFSYISLIDYKSNSTKDLNLKEIYVGKELQQFTYMKVLLENGHNKISGELIPLLMHFYPVVNPTVTLTDREIQKVRDMTDLEFEAFVQEKKEAELRPNGKFVADLNDSEMHTLNRESPGLVEMLNGDAKLSDFYRLQVNKDGAFHKRDLSKILSTDGYKRIETFTINKIRDGADLLYSGKVDVNPLTVNEILSPCAFCEFKSACNIDYLMNKRDFVEMNSLEVEEASKKLKEGVQERDEVYRSATSCN</sequence>
<evidence type="ECO:0000259" key="10">
    <source>
        <dbReference type="Pfam" id="PF12705"/>
    </source>
</evidence>
<dbReference type="Gene3D" id="3.40.50.300">
    <property type="entry name" value="P-loop containing nucleotide triphosphate hydrolases"/>
    <property type="match status" value="3"/>
</dbReference>
<dbReference type="GO" id="GO:0005524">
    <property type="term" value="F:ATP binding"/>
    <property type="evidence" value="ECO:0007669"/>
    <property type="project" value="UniProtKB-KW"/>
</dbReference>
<evidence type="ECO:0000256" key="4">
    <source>
        <dbReference type="ARBA" id="ARBA00022801"/>
    </source>
</evidence>
<evidence type="ECO:0000313" key="13">
    <source>
        <dbReference type="EMBL" id="CAD2072870.1"/>
    </source>
</evidence>
<proteinExistence type="predicted"/>
<dbReference type="Proteomes" id="UP000521032">
    <property type="component" value="Unassembled WGS sequence"/>
</dbReference>
<dbReference type="RefSeq" id="WP_186085459.1">
    <property type="nucleotide sequence ID" value="NZ_BMDB01000001.1"/>
</dbReference>
<dbReference type="PANTHER" id="PTHR30591">
    <property type="entry name" value="RECBCD ENZYME SUBUNIT RECC"/>
    <property type="match status" value="1"/>
</dbReference>
<dbReference type="Pfam" id="PF21445">
    <property type="entry name" value="ADDB_N"/>
    <property type="match status" value="1"/>
</dbReference>
<evidence type="ECO:0000256" key="5">
    <source>
        <dbReference type="ARBA" id="ARBA00022806"/>
    </source>
</evidence>
<dbReference type="GO" id="GO:0006281">
    <property type="term" value="P:DNA repair"/>
    <property type="evidence" value="ECO:0007669"/>
    <property type="project" value="UniProtKB-KW"/>
</dbReference>
<evidence type="ECO:0000256" key="3">
    <source>
        <dbReference type="ARBA" id="ARBA00022763"/>
    </source>
</evidence>
<dbReference type="SUPFAM" id="SSF52540">
    <property type="entry name" value="P-loop containing nucleoside triphosphate hydrolases"/>
    <property type="match status" value="1"/>
</dbReference>
<evidence type="ECO:0000256" key="7">
    <source>
        <dbReference type="ARBA" id="ARBA00022840"/>
    </source>
</evidence>
<evidence type="ECO:0000256" key="1">
    <source>
        <dbReference type="ARBA" id="ARBA00022722"/>
    </source>
</evidence>
<evidence type="ECO:0000256" key="2">
    <source>
        <dbReference type="ARBA" id="ARBA00022741"/>
    </source>
</evidence>
<comment type="caution">
    <text evidence="13">The sequence shown here is derived from an EMBL/GenBank/DDBJ whole genome shotgun (WGS) entry which is preliminary data.</text>
</comment>
<dbReference type="InterPro" id="IPR014017">
    <property type="entry name" value="DNA_helicase_UvrD-like_C"/>
</dbReference>
<dbReference type="AlphaFoldDB" id="A0A6V7R657"/>
<evidence type="ECO:0000256" key="9">
    <source>
        <dbReference type="ARBA" id="ARBA00023204"/>
    </source>
</evidence>
<dbReference type="GO" id="GO:0004386">
    <property type="term" value="F:helicase activity"/>
    <property type="evidence" value="ECO:0007669"/>
    <property type="project" value="UniProtKB-KW"/>
</dbReference>
<name>A0A6V7R657_9BACL</name>
<gene>
    <name evidence="13" type="primary">addB</name>
    <name evidence="13" type="ORF">JEOSCH030_00465</name>
</gene>
<dbReference type="GO" id="GO:0003677">
    <property type="term" value="F:DNA binding"/>
    <property type="evidence" value="ECO:0007669"/>
    <property type="project" value="UniProtKB-KW"/>
</dbReference>
<keyword evidence="9" id="KW-0234">DNA repair</keyword>
<feature type="domain" description="PD-(D/E)XK endonuclease-like" evidence="10">
    <location>
        <begin position="780"/>
        <end position="1145"/>
    </location>
</feature>
<dbReference type="InterPro" id="IPR049035">
    <property type="entry name" value="ADDB_N"/>
</dbReference>
<dbReference type="PANTHER" id="PTHR30591:SF1">
    <property type="entry name" value="RECBCD ENZYME SUBUNIT RECC"/>
    <property type="match status" value="1"/>
</dbReference>
<feature type="domain" description="ATP-dependent helicase/deoxyribonuclease subunit B N-terminal" evidence="12">
    <location>
        <begin position="6"/>
        <end position="277"/>
    </location>
</feature>
<dbReference type="Pfam" id="PF12705">
    <property type="entry name" value="PDDEXK_1"/>
    <property type="match status" value="1"/>
</dbReference>
<dbReference type="InterPro" id="IPR038726">
    <property type="entry name" value="PDDEXK_AddAB-type"/>
</dbReference>
<reference evidence="13 14" key="1">
    <citation type="submission" date="2020-07" db="EMBL/GenBank/DDBJ databases">
        <authorList>
            <person name="Criscuolo A."/>
        </authorList>
    </citation>
    <scope>NUCLEOTIDE SEQUENCE [LARGE SCALE GENOMIC DNA]</scope>
    <source>
        <strain evidence="14">CIP 111030</strain>
    </source>
</reference>
<protein>
    <submittedName>
        <fullName evidence="13">ATP-dependent helicase/deoxyribonuclease subunit B</fullName>
    </submittedName>
</protein>
<organism evidence="13 14">
    <name type="scientific">Phocicoccus schoeneichii</name>
    <dbReference type="NCBI Taxonomy" id="1812261"/>
    <lineage>
        <taxon>Bacteria</taxon>
        <taxon>Bacillati</taxon>
        <taxon>Bacillota</taxon>
        <taxon>Bacilli</taxon>
        <taxon>Bacillales</taxon>
        <taxon>Salinicoccaceae</taxon>
        <taxon>Phocicoccus</taxon>
    </lineage>
</organism>
<keyword evidence="2" id="KW-0547">Nucleotide-binding</keyword>
<keyword evidence="5 13" id="KW-0347">Helicase</keyword>
<keyword evidence="7" id="KW-0067">ATP-binding</keyword>
<evidence type="ECO:0000259" key="11">
    <source>
        <dbReference type="Pfam" id="PF13361"/>
    </source>
</evidence>
<dbReference type="EMBL" id="CAJEWE010000006">
    <property type="protein sequence ID" value="CAD2072870.1"/>
    <property type="molecule type" value="Genomic_DNA"/>
</dbReference>
<keyword evidence="4" id="KW-0378">Hydrolase</keyword>
<evidence type="ECO:0000256" key="6">
    <source>
        <dbReference type="ARBA" id="ARBA00022839"/>
    </source>
</evidence>
<keyword evidence="14" id="KW-1185">Reference proteome</keyword>
<evidence type="ECO:0000259" key="12">
    <source>
        <dbReference type="Pfam" id="PF21445"/>
    </source>
</evidence>
<keyword evidence="6" id="KW-0269">Exonuclease</keyword>
<feature type="domain" description="UvrD-like helicase C-terminal" evidence="11">
    <location>
        <begin position="297"/>
        <end position="652"/>
    </location>
</feature>
<dbReference type="Pfam" id="PF13361">
    <property type="entry name" value="UvrD_C"/>
    <property type="match status" value="1"/>
</dbReference>
<evidence type="ECO:0000313" key="14">
    <source>
        <dbReference type="Proteomes" id="UP000521032"/>
    </source>
</evidence>
<evidence type="ECO:0000256" key="8">
    <source>
        <dbReference type="ARBA" id="ARBA00023125"/>
    </source>
</evidence>
<keyword evidence="1" id="KW-0540">Nuclease</keyword>
<accession>A0A6V7R657</accession>
<dbReference type="InterPro" id="IPR027417">
    <property type="entry name" value="P-loop_NTPase"/>
</dbReference>
<dbReference type="GO" id="GO:0004527">
    <property type="term" value="F:exonuclease activity"/>
    <property type="evidence" value="ECO:0007669"/>
    <property type="project" value="UniProtKB-KW"/>
</dbReference>
<keyword evidence="3" id="KW-0227">DNA damage</keyword>
<dbReference type="GO" id="GO:0006310">
    <property type="term" value="P:DNA recombination"/>
    <property type="evidence" value="ECO:0007669"/>
    <property type="project" value="TreeGrafter"/>
</dbReference>